<protein>
    <submittedName>
        <fullName evidence="1">Uncharacterized protein</fullName>
    </submittedName>
</protein>
<sequence length="222" mass="25694">MRYNVEDLVTSVRITLDENRIEQEYIVSEDNNMELNEIIREKLLDAVRSVERIAPVQMLDSVPLVIPEAAQYCDTDGSGYVVLPPDFLRLTLFKMRSWRNPVFDAIGDDTEEARMQYNVYTRGTPIRPVCVLSRDLSGSKILRYYTVGFENNGKYNRRDHRIDRALYLPVPSYTGDNNEELEFNSLLREAIINYTAGLVMVSRREPQMAETFFNIGKSFVES</sequence>
<name>A0A8S5M174_9CAUD</name>
<reference evidence="1" key="1">
    <citation type="journal article" date="2021" name="Proc. Natl. Acad. Sci. U.S.A.">
        <title>A Catalog of Tens of Thousands of Viruses from Human Metagenomes Reveals Hidden Associations with Chronic Diseases.</title>
        <authorList>
            <person name="Tisza M.J."/>
            <person name="Buck C.B."/>
        </authorList>
    </citation>
    <scope>NUCLEOTIDE SEQUENCE</scope>
    <source>
        <strain evidence="1">CtIi96</strain>
    </source>
</reference>
<proteinExistence type="predicted"/>
<dbReference type="EMBL" id="BK014795">
    <property type="protein sequence ID" value="DAD76065.1"/>
    <property type="molecule type" value="Genomic_DNA"/>
</dbReference>
<accession>A0A8S5M174</accession>
<organism evidence="1">
    <name type="scientific">Podoviridae sp. ctIi96</name>
    <dbReference type="NCBI Taxonomy" id="2826550"/>
    <lineage>
        <taxon>Viruses</taxon>
        <taxon>Duplodnaviria</taxon>
        <taxon>Heunggongvirae</taxon>
        <taxon>Uroviricota</taxon>
        <taxon>Caudoviricetes</taxon>
    </lineage>
</organism>
<evidence type="ECO:0000313" key="1">
    <source>
        <dbReference type="EMBL" id="DAD76065.1"/>
    </source>
</evidence>